<dbReference type="Pfam" id="PF00134">
    <property type="entry name" value="Cyclin_N"/>
    <property type="match status" value="1"/>
</dbReference>
<evidence type="ECO:0000256" key="6">
    <source>
        <dbReference type="SAM" id="MobiDB-lite"/>
    </source>
</evidence>
<evidence type="ECO:0000256" key="3">
    <source>
        <dbReference type="ARBA" id="ARBA00023127"/>
    </source>
</evidence>
<dbReference type="InterPro" id="IPR013763">
    <property type="entry name" value="Cyclin-like_dom"/>
</dbReference>
<dbReference type="InterPro" id="IPR006671">
    <property type="entry name" value="Cyclin_N"/>
</dbReference>
<evidence type="ECO:0000259" key="8">
    <source>
        <dbReference type="SMART" id="SM01332"/>
    </source>
</evidence>
<dbReference type="PROSITE" id="PS00292">
    <property type="entry name" value="CYCLINS"/>
    <property type="match status" value="1"/>
</dbReference>
<dbReference type="FunFam" id="1.10.472.10:FF:000001">
    <property type="entry name" value="G2/mitotic-specific cyclin"/>
    <property type="match status" value="1"/>
</dbReference>
<gene>
    <name evidence="9" type="ORF">CDAUBV1_LOCUS4660</name>
</gene>
<dbReference type="PANTHER" id="PTHR10177">
    <property type="entry name" value="CYCLINS"/>
    <property type="match status" value="1"/>
</dbReference>
<proteinExistence type="inferred from homology"/>
<dbReference type="InterPro" id="IPR039361">
    <property type="entry name" value="Cyclin"/>
</dbReference>
<dbReference type="InterPro" id="IPR004367">
    <property type="entry name" value="Cyclin_C-dom"/>
</dbReference>
<comment type="caution">
    <text evidence="9">The sequence shown here is derived from an EMBL/GenBank/DDBJ whole genome shotgun (WGS) entry which is preliminary data.</text>
</comment>
<name>A0AAV2T6V6_CALDB</name>
<comment type="similarity">
    <text evidence="5">Belongs to the cyclin family.</text>
</comment>
<reference evidence="9" key="1">
    <citation type="submission" date="2024-06" db="EMBL/GenBank/DDBJ databases">
        <authorList>
            <person name="Liu X."/>
            <person name="Lenzi L."/>
            <person name="Haldenby T S."/>
            <person name="Uol C."/>
        </authorList>
    </citation>
    <scope>NUCLEOTIDE SEQUENCE</scope>
</reference>
<dbReference type="SUPFAM" id="SSF47954">
    <property type="entry name" value="Cyclin-like"/>
    <property type="match status" value="2"/>
</dbReference>
<dbReference type="Gene3D" id="1.10.472.10">
    <property type="entry name" value="Cyclin-like"/>
    <property type="match status" value="2"/>
</dbReference>
<sequence length="688" mass="77937">MSFCICHLRASKPRFLRKRSHYFRRLRTPHQSTTLDVYLMKSVTKIQPSAACTALSTSEGKTCPKVLQADRQLVPNPVLKTEVSGEGSDLKTRRHTHSWLNGWRRRRSSKDLVKKRSIDDGRPLEGLFSKRRLTADEATHQKVLGKENIEAYFWRKSSTKPQSNVSSDSHGSRLGLADTRNQQSSQERTEGHGSKLAKFESIRPADHIEKVVNLARLSLSDEIRPATPRPSDDRRELPTFVVEDFSTSSHASSKRQLNVLQSTRLLGMLFFHPIVALLEKQFKRHTVSHTRLVRFEVTSSGTTPTAEQQSSSLTETSPGGTHKSFVISLPECLPDNAELDEFHENHERISRYLFARDVEVSSYYNPDFLTQNGLNPDIRSTLCDWMIKVQQYLKLRTETLHLAVSLVDRYTWLQKGMSPADYQLVGITALFVAAKYVERFAPATTALCYLTENSYKPRRVIEFELHLLQVLDFDIGVPLPHHFLTRATLACTDMTPIERAKIELIACYLFELSLTEIAAVGLTASLRCAAAVRLTRQLLRSGRSRQANQPTVDSGLDSNEHAEDLEDWPSSIAQSTGYEDSQELRAVSLIYLHALKRFQPKLTASREKYESSITSNHCSEITERREQMAAYGMDVSALSEAYALRHPFRCGQPLNGSHSLAVCQRCRQGTKHQHCPNITEHHLAKARS</sequence>
<keyword evidence="2" id="KW-0498">Mitosis</keyword>
<keyword evidence="4" id="KW-0131">Cell cycle</keyword>
<dbReference type="InterPro" id="IPR036915">
    <property type="entry name" value="Cyclin-like_sf"/>
</dbReference>
<protein>
    <recommendedName>
        <fullName evidence="11">Cyclin N-terminal domain-containing protein</fullName>
    </recommendedName>
</protein>
<evidence type="ECO:0000313" key="10">
    <source>
        <dbReference type="Proteomes" id="UP001497525"/>
    </source>
</evidence>
<evidence type="ECO:0000259" key="7">
    <source>
        <dbReference type="SMART" id="SM00385"/>
    </source>
</evidence>
<evidence type="ECO:0000256" key="4">
    <source>
        <dbReference type="ARBA" id="ARBA00023306"/>
    </source>
</evidence>
<feature type="domain" description="Cyclin-like" evidence="7">
    <location>
        <begin position="384"/>
        <end position="469"/>
    </location>
</feature>
<dbReference type="InterPro" id="IPR048258">
    <property type="entry name" value="Cyclins_cyclin-box"/>
</dbReference>
<dbReference type="SMART" id="SM00385">
    <property type="entry name" value="CYCLIN"/>
    <property type="match status" value="1"/>
</dbReference>
<accession>A0AAV2T6V6</accession>
<evidence type="ECO:0000313" key="9">
    <source>
        <dbReference type="EMBL" id="CAL5132150.1"/>
    </source>
</evidence>
<dbReference type="SMART" id="SM01332">
    <property type="entry name" value="Cyclin_C"/>
    <property type="match status" value="1"/>
</dbReference>
<dbReference type="EMBL" id="CAXLJL010000116">
    <property type="protein sequence ID" value="CAL5132150.1"/>
    <property type="molecule type" value="Genomic_DNA"/>
</dbReference>
<evidence type="ECO:0000256" key="5">
    <source>
        <dbReference type="RuleBase" id="RU000383"/>
    </source>
</evidence>
<feature type="region of interest" description="Disordered" evidence="6">
    <location>
        <begin position="157"/>
        <end position="199"/>
    </location>
</feature>
<feature type="domain" description="Cyclin C-terminal" evidence="8">
    <location>
        <begin position="478"/>
        <end position="620"/>
    </location>
</feature>
<dbReference type="AlphaFoldDB" id="A0AAV2T6V6"/>
<evidence type="ECO:0000256" key="1">
    <source>
        <dbReference type="ARBA" id="ARBA00022618"/>
    </source>
</evidence>
<feature type="compositionally biased region" description="Polar residues" evidence="6">
    <location>
        <begin position="159"/>
        <end position="169"/>
    </location>
</feature>
<feature type="compositionally biased region" description="Polar residues" evidence="6">
    <location>
        <begin position="299"/>
        <end position="319"/>
    </location>
</feature>
<keyword evidence="1" id="KW-0132">Cell division</keyword>
<feature type="region of interest" description="Disordered" evidence="6">
    <location>
        <begin position="299"/>
        <end position="321"/>
    </location>
</feature>
<evidence type="ECO:0008006" key="11">
    <source>
        <dbReference type="Google" id="ProtNLM"/>
    </source>
</evidence>
<evidence type="ECO:0000256" key="2">
    <source>
        <dbReference type="ARBA" id="ARBA00022776"/>
    </source>
</evidence>
<dbReference type="Proteomes" id="UP001497525">
    <property type="component" value="Unassembled WGS sequence"/>
</dbReference>
<feature type="compositionally biased region" description="Basic and acidic residues" evidence="6">
    <location>
        <begin position="187"/>
        <end position="199"/>
    </location>
</feature>
<dbReference type="Pfam" id="PF02984">
    <property type="entry name" value="Cyclin_C"/>
    <property type="match status" value="1"/>
</dbReference>
<organism evidence="9 10">
    <name type="scientific">Calicophoron daubneyi</name>
    <name type="common">Rumen fluke</name>
    <name type="synonym">Paramphistomum daubneyi</name>
    <dbReference type="NCBI Taxonomy" id="300641"/>
    <lineage>
        <taxon>Eukaryota</taxon>
        <taxon>Metazoa</taxon>
        <taxon>Spiralia</taxon>
        <taxon>Lophotrochozoa</taxon>
        <taxon>Platyhelminthes</taxon>
        <taxon>Trematoda</taxon>
        <taxon>Digenea</taxon>
        <taxon>Plagiorchiida</taxon>
        <taxon>Pronocephalata</taxon>
        <taxon>Paramphistomoidea</taxon>
        <taxon>Paramphistomidae</taxon>
        <taxon>Calicophoron</taxon>
    </lineage>
</organism>
<dbReference type="GO" id="GO:0051301">
    <property type="term" value="P:cell division"/>
    <property type="evidence" value="ECO:0007669"/>
    <property type="project" value="UniProtKB-KW"/>
</dbReference>
<keyword evidence="3 5" id="KW-0195">Cyclin</keyword>